<dbReference type="PANTHER" id="PTHR15020:SF50">
    <property type="entry name" value="UPF0659 PROTEIN YMR090W"/>
    <property type="match status" value="1"/>
</dbReference>
<accession>A0ABN0NE64</accession>
<keyword evidence="3" id="KW-1185">Reference proteome</keyword>
<reference evidence="2" key="2">
    <citation type="submission" date="2013-04" db="EMBL/GenBank/DDBJ databases">
        <title>Genome sequence of Pseudoalteromonas undina.</title>
        <authorList>
            <person name="Xie B.-B."/>
            <person name="Rong J.-C."/>
            <person name="Qin Q.-L."/>
            <person name="Shu Y.-L."/>
            <person name="Zhang Y.-Z."/>
        </authorList>
    </citation>
    <scope>NUCLEOTIDE SEQUENCE</scope>
    <source>
        <strain evidence="2">NCIMB 2128</strain>
    </source>
</reference>
<organism evidence="2 3">
    <name type="scientific">Pseudoalteromonas undina</name>
    <dbReference type="NCBI Taxonomy" id="43660"/>
    <lineage>
        <taxon>Bacteria</taxon>
        <taxon>Pseudomonadati</taxon>
        <taxon>Pseudomonadota</taxon>
        <taxon>Gammaproteobacteria</taxon>
        <taxon>Alteromonadales</taxon>
        <taxon>Pseudoalteromonadaceae</taxon>
        <taxon>Pseudoalteromonas</taxon>
    </lineage>
</organism>
<dbReference type="Proteomes" id="UP000016534">
    <property type="component" value="Unassembled WGS sequence"/>
</dbReference>
<protein>
    <recommendedName>
        <fullName evidence="1">NAD(P)-binding domain-containing protein</fullName>
    </recommendedName>
</protein>
<evidence type="ECO:0000313" key="3">
    <source>
        <dbReference type="Proteomes" id="UP000016534"/>
    </source>
</evidence>
<name>A0ABN0NE64_9GAMM</name>
<dbReference type="Gene3D" id="3.40.50.720">
    <property type="entry name" value="NAD(P)-binding Rossmann-like Domain"/>
    <property type="match status" value="1"/>
</dbReference>
<sequence length="211" mass="22995">MSKTLIIGASGQIGKLTTKLLLERQHPVVALVRDKSKLDDLNSDYLTIVEQDLENDFSDALHGCDHIIFAAGSGGNTGADKTLLIDLWAATKAINYAKEHAAKHFTMVSSIGADDPDAIQSDLKPYLVAKHMADRHLINSGLNYTIVRPGSLTNESASKLISTERPKDRDKAIISRENVAHVLFTIATEQGSNRCIFEVFDGDKPIKAAIK</sequence>
<feature type="domain" description="NAD(P)-binding" evidence="1">
    <location>
        <begin position="8"/>
        <end position="189"/>
    </location>
</feature>
<dbReference type="InterPro" id="IPR036291">
    <property type="entry name" value="NAD(P)-bd_dom_sf"/>
</dbReference>
<dbReference type="EMBL" id="AHCF02000041">
    <property type="protein sequence ID" value="ERG59650.1"/>
    <property type="molecule type" value="Genomic_DNA"/>
</dbReference>
<dbReference type="PANTHER" id="PTHR15020">
    <property type="entry name" value="FLAVIN REDUCTASE-RELATED"/>
    <property type="match status" value="1"/>
</dbReference>
<reference evidence="2" key="1">
    <citation type="journal article" date="2012" name="J. Bacteriol.">
        <title>Genome sequences of type strains of seven species of the marine bacterium Pseudoalteromonas.</title>
        <authorList>
            <person name="Xie B.B."/>
            <person name="Shu Y.L."/>
            <person name="Qin Q.L."/>
            <person name="Rong J.C."/>
            <person name="Zhang X.Y."/>
            <person name="Chen X.L."/>
            <person name="Shi M."/>
            <person name="He H.L."/>
            <person name="Zhou B.C."/>
            <person name="Zhang Y.Z."/>
        </authorList>
    </citation>
    <scope>NUCLEOTIDE SEQUENCE [LARGE SCALE GENOMIC DNA]</scope>
    <source>
        <strain evidence="2">NCIMB 2128</strain>
    </source>
</reference>
<dbReference type="Pfam" id="PF13460">
    <property type="entry name" value="NAD_binding_10"/>
    <property type="match status" value="1"/>
</dbReference>
<dbReference type="SUPFAM" id="SSF51735">
    <property type="entry name" value="NAD(P)-binding Rossmann-fold domains"/>
    <property type="match status" value="1"/>
</dbReference>
<comment type="caution">
    <text evidence="2">The sequence shown here is derived from an EMBL/GenBank/DDBJ whole genome shotgun (WGS) entry which is preliminary data.</text>
</comment>
<evidence type="ECO:0000259" key="1">
    <source>
        <dbReference type="Pfam" id="PF13460"/>
    </source>
</evidence>
<dbReference type="CDD" id="cd05243">
    <property type="entry name" value="SDR_a5"/>
    <property type="match status" value="1"/>
</dbReference>
<gene>
    <name evidence="2" type="ORF">PUND_16173</name>
</gene>
<proteinExistence type="predicted"/>
<evidence type="ECO:0000313" key="2">
    <source>
        <dbReference type="EMBL" id="ERG59650.1"/>
    </source>
</evidence>
<dbReference type="InterPro" id="IPR016040">
    <property type="entry name" value="NAD(P)-bd_dom"/>
</dbReference>